<comment type="similarity">
    <text evidence="2 10">Belongs to the ABC-4 integral membrane protein family. FtsX subfamily.</text>
</comment>
<evidence type="ECO:0000256" key="2">
    <source>
        <dbReference type="ARBA" id="ARBA00007379"/>
    </source>
</evidence>
<evidence type="ECO:0000256" key="6">
    <source>
        <dbReference type="ARBA" id="ARBA00022692"/>
    </source>
</evidence>
<reference evidence="14" key="1">
    <citation type="journal article" date="2014" name="Int. J. Syst. Evol. Microbiol.">
        <title>Complete genome sequence of Corynebacterium casei LMG S-19264T (=DSM 44701T), isolated from a smear-ripened cheese.</title>
        <authorList>
            <consortium name="US DOE Joint Genome Institute (JGI-PGF)"/>
            <person name="Walter F."/>
            <person name="Albersmeier A."/>
            <person name="Kalinowski J."/>
            <person name="Ruckert C."/>
        </authorList>
    </citation>
    <scope>NUCLEOTIDE SEQUENCE</scope>
    <source>
        <strain evidence="14">JCM 14371</strain>
    </source>
</reference>
<dbReference type="Pfam" id="PF02687">
    <property type="entry name" value="FtsX"/>
    <property type="match status" value="1"/>
</dbReference>
<proteinExistence type="inferred from homology"/>
<dbReference type="GO" id="GO:0005886">
    <property type="term" value="C:plasma membrane"/>
    <property type="evidence" value="ECO:0007669"/>
    <property type="project" value="UniProtKB-SubCell"/>
</dbReference>
<name>A0A917PPM8_9DEIO</name>
<feature type="transmembrane region" description="Helical" evidence="11">
    <location>
        <begin position="256"/>
        <end position="278"/>
    </location>
</feature>
<keyword evidence="7 11" id="KW-1133">Transmembrane helix</keyword>
<feature type="domain" description="ABC3 transporter permease C-terminal" evidence="12">
    <location>
        <begin position="165"/>
        <end position="282"/>
    </location>
</feature>
<gene>
    <name evidence="14" type="ORF">GCM10008939_32540</name>
</gene>
<feature type="domain" description="FtsX extracellular" evidence="13">
    <location>
        <begin position="54"/>
        <end position="142"/>
    </location>
</feature>
<evidence type="ECO:0000256" key="7">
    <source>
        <dbReference type="ARBA" id="ARBA00022989"/>
    </source>
</evidence>
<dbReference type="InterPro" id="IPR040690">
    <property type="entry name" value="FtsX_ECD"/>
</dbReference>
<feature type="transmembrane region" description="Helical" evidence="11">
    <location>
        <begin position="20"/>
        <end position="40"/>
    </location>
</feature>
<dbReference type="AlphaFoldDB" id="A0A917PPM8"/>
<dbReference type="PIRSF" id="PIRSF003097">
    <property type="entry name" value="FtsX"/>
    <property type="match status" value="1"/>
</dbReference>
<comment type="subcellular location">
    <subcellularLocation>
        <location evidence="1">Cell membrane</location>
        <topology evidence="1">Multi-pass membrane protein</topology>
    </subcellularLocation>
</comment>
<dbReference type="InterPro" id="IPR004513">
    <property type="entry name" value="FtsX"/>
</dbReference>
<evidence type="ECO:0000256" key="11">
    <source>
        <dbReference type="SAM" id="Phobius"/>
    </source>
</evidence>
<evidence type="ECO:0000313" key="14">
    <source>
        <dbReference type="EMBL" id="GGJ86163.1"/>
    </source>
</evidence>
<reference evidence="14" key="2">
    <citation type="submission" date="2020-09" db="EMBL/GenBank/DDBJ databases">
        <authorList>
            <person name="Sun Q."/>
            <person name="Ohkuma M."/>
        </authorList>
    </citation>
    <scope>NUCLEOTIDE SEQUENCE</scope>
    <source>
        <strain evidence="14">JCM 14371</strain>
    </source>
</reference>
<evidence type="ECO:0000313" key="15">
    <source>
        <dbReference type="Proteomes" id="UP000635726"/>
    </source>
</evidence>
<keyword evidence="4 10" id="KW-1003">Cell membrane</keyword>
<evidence type="ECO:0000259" key="13">
    <source>
        <dbReference type="Pfam" id="PF18075"/>
    </source>
</evidence>
<keyword evidence="8 10" id="KW-0472">Membrane</keyword>
<evidence type="ECO:0000256" key="1">
    <source>
        <dbReference type="ARBA" id="ARBA00004651"/>
    </source>
</evidence>
<evidence type="ECO:0000256" key="4">
    <source>
        <dbReference type="ARBA" id="ARBA00022475"/>
    </source>
</evidence>
<dbReference type="EMBL" id="BMOE01000015">
    <property type="protein sequence ID" value="GGJ86163.1"/>
    <property type="molecule type" value="Genomic_DNA"/>
</dbReference>
<keyword evidence="6 11" id="KW-0812">Transmembrane</keyword>
<feature type="transmembrane region" description="Helical" evidence="11">
    <location>
        <begin position="162"/>
        <end position="186"/>
    </location>
</feature>
<evidence type="ECO:0000256" key="8">
    <source>
        <dbReference type="ARBA" id="ARBA00023136"/>
    </source>
</evidence>
<evidence type="ECO:0000256" key="9">
    <source>
        <dbReference type="ARBA" id="ARBA00023306"/>
    </source>
</evidence>
<dbReference type="Gene3D" id="3.30.70.3040">
    <property type="match status" value="1"/>
</dbReference>
<dbReference type="Proteomes" id="UP000635726">
    <property type="component" value="Unassembled WGS sequence"/>
</dbReference>
<dbReference type="InterPro" id="IPR003838">
    <property type="entry name" value="ABC3_permease_C"/>
</dbReference>
<protein>
    <recommendedName>
        <fullName evidence="3 10">Cell division protein FtsX</fullName>
    </recommendedName>
</protein>
<evidence type="ECO:0000259" key="12">
    <source>
        <dbReference type="Pfam" id="PF02687"/>
    </source>
</evidence>
<evidence type="ECO:0000256" key="3">
    <source>
        <dbReference type="ARBA" id="ARBA00021907"/>
    </source>
</evidence>
<comment type="caution">
    <text evidence="14">The sequence shown here is derived from an EMBL/GenBank/DDBJ whole genome shotgun (WGS) entry which is preliminary data.</text>
</comment>
<dbReference type="GO" id="GO:0051301">
    <property type="term" value="P:cell division"/>
    <property type="evidence" value="ECO:0007669"/>
    <property type="project" value="UniProtKB-KW"/>
</dbReference>
<organism evidence="14 15">
    <name type="scientific">Deinococcus aquiradiocola</name>
    <dbReference type="NCBI Taxonomy" id="393059"/>
    <lineage>
        <taxon>Bacteria</taxon>
        <taxon>Thermotogati</taxon>
        <taxon>Deinococcota</taxon>
        <taxon>Deinococci</taxon>
        <taxon>Deinococcales</taxon>
        <taxon>Deinococcaceae</taxon>
        <taxon>Deinococcus</taxon>
    </lineage>
</organism>
<dbReference type="RefSeq" id="WP_229671092.1">
    <property type="nucleotide sequence ID" value="NZ_BMOE01000015.1"/>
</dbReference>
<dbReference type="Pfam" id="PF18075">
    <property type="entry name" value="FtsX_ECD"/>
    <property type="match status" value="1"/>
</dbReference>
<dbReference type="PANTHER" id="PTHR47755:SF1">
    <property type="entry name" value="CELL DIVISION PROTEIN FTSX"/>
    <property type="match status" value="1"/>
</dbReference>
<evidence type="ECO:0000256" key="10">
    <source>
        <dbReference type="PIRNR" id="PIRNR003097"/>
    </source>
</evidence>
<accession>A0A917PPM8</accession>
<dbReference type="PANTHER" id="PTHR47755">
    <property type="entry name" value="CELL DIVISION PROTEIN FTSX"/>
    <property type="match status" value="1"/>
</dbReference>
<sequence length="287" mass="31173">MTYHFRQALLAMRGNLTATLATLGTMTLTLLMLGFVVLLTQNVGRTLSQLESQVEVAAFLRDGADTQGLLTQVRALPQVREARLVTRAEVLDEMTRDYPYARDAAELTGNPFPDTLRMKVARVQDSTTVAASVSRLSGVQDVEYGAGYVDQTVRTLSAIRGAGYVLVGLLLFGTLLNILNAVRVAIYSRRNEISVMRLLGATRGFIRMPHLIEGVLLGLLAGVISVAVLAPAYFQLAGRVQTLVPVLPIITESRTIWPILAGMPVLGVLVGLIGSFFATGRYLRELE</sequence>
<feature type="transmembrane region" description="Helical" evidence="11">
    <location>
        <begin position="215"/>
        <end position="236"/>
    </location>
</feature>
<keyword evidence="9 10" id="KW-0131">Cell cycle</keyword>
<keyword evidence="15" id="KW-1185">Reference proteome</keyword>
<evidence type="ECO:0000256" key="5">
    <source>
        <dbReference type="ARBA" id="ARBA00022618"/>
    </source>
</evidence>
<keyword evidence="5 10" id="KW-0132">Cell division</keyword>